<dbReference type="OrthoDB" id="941586at2"/>
<dbReference type="EMBL" id="CP001964">
    <property type="protein sequence ID" value="ADG73340.1"/>
    <property type="molecule type" value="Genomic_DNA"/>
</dbReference>
<keyword evidence="6" id="KW-0489">Methyltransferase</keyword>
<evidence type="ECO:0000256" key="4">
    <source>
        <dbReference type="ARBA" id="ARBA00023136"/>
    </source>
</evidence>
<keyword evidence="2 5" id="KW-0812">Transmembrane</keyword>
<dbReference type="GO" id="GO:0012505">
    <property type="term" value="C:endomembrane system"/>
    <property type="evidence" value="ECO:0007669"/>
    <property type="project" value="UniProtKB-SubCell"/>
</dbReference>
<keyword evidence="7" id="KW-1185">Reference proteome</keyword>
<evidence type="ECO:0000313" key="6">
    <source>
        <dbReference type="EMBL" id="ADG73340.1"/>
    </source>
</evidence>
<organism evidence="6 7">
    <name type="scientific">Cellulomonas flavigena (strain ATCC 482 / DSM 20109 / BCRC 11376 / JCM 18109 / NBRC 3775 / NCIMB 8073 / NRS 134)</name>
    <dbReference type="NCBI Taxonomy" id="446466"/>
    <lineage>
        <taxon>Bacteria</taxon>
        <taxon>Bacillati</taxon>
        <taxon>Actinomycetota</taxon>
        <taxon>Actinomycetes</taxon>
        <taxon>Micrococcales</taxon>
        <taxon>Cellulomonadaceae</taxon>
        <taxon>Cellulomonas</taxon>
    </lineage>
</organism>
<keyword evidence="6" id="KW-0808">Transferase</keyword>
<dbReference type="Gene3D" id="1.20.120.1630">
    <property type="match status" value="1"/>
</dbReference>
<dbReference type="InterPro" id="IPR052527">
    <property type="entry name" value="Metal_cation-efflux_comp"/>
</dbReference>
<comment type="subcellular location">
    <subcellularLocation>
        <location evidence="1">Endomembrane system</location>
        <topology evidence="1">Multi-pass membrane protein</topology>
    </subcellularLocation>
</comment>
<reference evidence="6 7" key="1">
    <citation type="journal article" date="2010" name="Stand. Genomic Sci.">
        <title>Complete genome sequence of Cellulomonas flavigena type strain (134).</title>
        <authorList>
            <person name="Abt B."/>
            <person name="Foster B."/>
            <person name="Lapidus A."/>
            <person name="Clum A."/>
            <person name="Sun H."/>
            <person name="Pukall R."/>
            <person name="Lucas S."/>
            <person name="Glavina Del Rio T."/>
            <person name="Nolan M."/>
            <person name="Tice H."/>
            <person name="Cheng J.F."/>
            <person name="Pitluck S."/>
            <person name="Liolios K."/>
            <person name="Ivanova N."/>
            <person name="Mavromatis K."/>
            <person name="Ovchinnikova G."/>
            <person name="Pati A."/>
            <person name="Goodwin L."/>
            <person name="Chen A."/>
            <person name="Palaniappan K."/>
            <person name="Land M."/>
            <person name="Hauser L."/>
            <person name="Chang Y.J."/>
            <person name="Jeffries C.D."/>
            <person name="Rohde M."/>
            <person name="Goker M."/>
            <person name="Woyke T."/>
            <person name="Bristow J."/>
            <person name="Eisen J.A."/>
            <person name="Markowitz V."/>
            <person name="Hugenholtz P."/>
            <person name="Kyrpides N.C."/>
            <person name="Klenk H.P."/>
        </authorList>
    </citation>
    <scope>NUCLEOTIDE SEQUENCE [LARGE SCALE GENOMIC DNA]</scope>
    <source>
        <strain evidence="7">ATCC 482 / DSM 20109 / BCRC 11376 / JCM 18109 / NBRC 3775 / NCIMB 8073 / NRS 134</strain>
    </source>
</reference>
<feature type="transmembrane region" description="Helical" evidence="5">
    <location>
        <begin position="151"/>
        <end position="173"/>
    </location>
</feature>
<dbReference type="GO" id="GO:0032259">
    <property type="term" value="P:methylation"/>
    <property type="evidence" value="ECO:0007669"/>
    <property type="project" value="UniProtKB-KW"/>
</dbReference>
<name>D5UHR6_CELFN</name>
<evidence type="ECO:0000313" key="7">
    <source>
        <dbReference type="Proteomes" id="UP000000849"/>
    </source>
</evidence>
<dbReference type="KEGG" id="cfl:Cfla_0424"/>
<dbReference type="HOGENOM" id="CLU_065200_7_1_11"/>
<dbReference type="eggNOG" id="COG2020">
    <property type="taxonomic scope" value="Bacteria"/>
</dbReference>
<dbReference type="PANTHER" id="PTHR43847:SF1">
    <property type="entry name" value="BLL3993 PROTEIN"/>
    <property type="match status" value="1"/>
</dbReference>
<keyword evidence="4 5" id="KW-0472">Membrane</keyword>
<gene>
    <name evidence="6" type="ordered locus">Cfla_0424</name>
</gene>
<feature type="transmembrane region" description="Helical" evidence="5">
    <location>
        <begin position="49"/>
        <end position="74"/>
    </location>
</feature>
<protein>
    <submittedName>
        <fullName evidence="6">Isoprenylcysteine carboxyl methyltransferase</fullName>
    </submittedName>
</protein>
<evidence type="ECO:0000256" key="1">
    <source>
        <dbReference type="ARBA" id="ARBA00004127"/>
    </source>
</evidence>
<dbReference type="Pfam" id="PF04191">
    <property type="entry name" value="PEMT"/>
    <property type="match status" value="1"/>
</dbReference>
<keyword evidence="3 5" id="KW-1133">Transmembrane helix</keyword>
<evidence type="ECO:0000256" key="3">
    <source>
        <dbReference type="ARBA" id="ARBA00022989"/>
    </source>
</evidence>
<feature type="transmembrane region" description="Helical" evidence="5">
    <location>
        <begin position="6"/>
        <end position="28"/>
    </location>
</feature>
<evidence type="ECO:0000256" key="2">
    <source>
        <dbReference type="ARBA" id="ARBA00022692"/>
    </source>
</evidence>
<evidence type="ECO:0000256" key="5">
    <source>
        <dbReference type="SAM" id="Phobius"/>
    </source>
</evidence>
<sequence length="218" mass="22188">MTTDTAAGLALGLYLLGVVAAFGVRTWLHRRRTGTSGYLGLSGAPGSAQWWGGVLFAAAAAVVLGAAGPALAVAGTGPQPAALPAALRWAGLAAAVLGFAAVLGAQSAMGSSWRIGVDPGERTSLVTTGAFALVRNPIFTAMITALTGVALLAPTLVTAAALVSLVLAVELQVRVVEEPYLRQVHGQQYALYTARVGRFVPGIGLQRQMLATEGENAR</sequence>
<dbReference type="AlphaFoldDB" id="D5UHR6"/>
<proteinExistence type="predicted"/>
<dbReference type="RefSeq" id="WP_013115674.1">
    <property type="nucleotide sequence ID" value="NC_014151.1"/>
</dbReference>
<dbReference type="InterPro" id="IPR007318">
    <property type="entry name" value="Phopholipid_MeTrfase"/>
</dbReference>
<dbReference type="PANTHER" id="PTHR43847">
    <property type="entry name" value="BLL3993 PROTEIN"/>
    <property type="match status" value="1"/>
</dbReference>
<dbReference type="GO" id="GO:0008168">
    <property type="term" value="F:methyltransferase activity"/>
    <property type="evidence" value="ECO:0007669"/>
    <property type="project" value="UniProtKB-KW"/>
</dbReference>
<dbReference type="STRING" id="446466.Cfla_0424"/>
<dbReference type="Proteomes" id="UP000000849">
    <property type="component" value="Chromosome"/>
</dbReference>
<feature type="transmembrane region" description="Helical" evidence="5">
    <location>
        <begin position="86"/>
        <end position="105"/>
    </location>
</feature>
<accession>D5UHR6</accession>